<evidence type="ECO:0000313" key="2">
    <source>
        <dbReference type="Proteomes" id="UP000299102"/>
    </source>
</evidence>
<comment type="caution">
    <text evidence="1">The sequence shown here is derived from an EMBL/GenBank/DDBJ whole genome shotgun (WGS) entry which is preliminary data.</text>
</comment>
<keyword evidence="2" id="KW-1185">Reference proteome</keyword>
<organism evidence="1 2">
    <name type="scientific">Eumeta variegata</name>
    <name type="common">Bagworm moth</name>
    <name type="synonym">Eumeta japonica</name>
    <dbReference type="NCBI Taxonomy" id="151549"/>
    <lineage>
        <taxon>Eukaryota</taxon>
        <taxon>Metazoa</taxon>
        <taxon>Ecdysozoa</taxon>
        <taxon>Arthropoda</taxon>
        <taxon>Hexapoda</taxon>
        <taxon>Insecta</taxon>
        <taxon>Pterygota</taxon>
        <taxon>Neoptera</taxon>
        <taxon>Endopterygota</taxon>
        <taxon>Lepidoptera</taxon>
        <taxon>Glossata</taxon>
        <taxon>Ditrysia</taxon>
        <taxon>Tineoidea</taxon>
        <taxon>Psychidae</taxon>
        <taxon>Oiketicinae</taxon>
        <taxon>Eumeta</taxon>
    </lineage>
</organism>
<gene>
    <name evidence="1" type="ORF">EVAR_41333_1</name>
</gene>
<sequence>MHFMLSNTLPQSFISNRGVCVLRPPRRPSGGRGLLTTVVTHVNNVLHRRLHLFSETRSEWCNLTTDKNSSVLSHLVRIGEFMPVIQTGGAAQPRRSSHNADSFMGTTVTESSTIKKIIECCRPALSFALTLNRNVRAHRSLETITGLIITAFTHRGNDLAWKYWLSAFLSRAFITMKRAAKEKLVCLQIGMCVKVKPRHVSDDAALHARALVALNDTGSFSALAGSRFAELAENRRGGRRRRPRRPPALNYNYHVYCSVTREHRFTAAWIFSLCIPTSSHRLFISTTSARMHRDTPVVARDKLGRSRDRLPTGLMLPLGQVSAPPTLIALNETQYTA</sequence>
<accession>A0A4C1X4Y9</accession>
<reference evidence="1 2" key="1">
    <citation type="journal article" date="2019" name="Commun. Biol.">
        <title>The bagworm genome reveals a unique fibroin gene that provides high tensile strength.</title>
        <authorList>
            <person name="Kono N."/>
            <person name="Nakamura H."/>
            <person name="Ohtoshi R."/>
            <person name="Tomita M."/>
            <person name="Numata K."/>
            <person name="Arakawa K."/>
        </authorList>
    </citation>
    <scope>NUCLEOTIDE SEQUENCE [LARGE SCALE GENOMIC DNA]</scope>
</reference>
<name>A0A4C1X4Y9_EUMVA</name>
<dbReference type="Proteomes" id="UP000299102">
    <property type="component" value="Unassembled WGS sequence"/>
</dbReference>
<protein>
    <submittedName>
        <fullName evidence="1">Uncharacterized protein</fullName>
    </submittedName>
</protein>
<evidence type="ECO:0000313" key="1">
    <source>
        <dbReference type="EMBL" id="GBP57439.1"/>
    </source>
</evidence>
<dbReference type="AlphaFoldDB" id="A0A4C1X4Y9"/>
<proteinExistence type="predicted"/>
<dbReference type="EMBL" id="BGZK01000716">
    <property type="protein sequence ID" value="GBP57439.1"/>
    <property type="molecule type" value="Genomic_DNA"/>
</dbReference>